<dbReference type="PANTHER" id="PTHR31051">
    <property type="entry name" value="PROTEASOME ASSEMBLY CHAPERONE 3"/>
    <property type="match status" value="1"/>
</dbReference>
<reference evidence="2" key="1">
    <citation type="journal article" date="2023" name="Mol. Phylogenet. Evol.">
        <title>Genome-scale phylogeny and comparative genomics of the fungal order Sordariales.</title>
        <authorList>
            <person name="Hensen N."/>
            <person name="Bonometti L."/>
            <person name="Westerberg I."/>
            <person name="Brannstrom I.O."/>
            <person name="Guillou S."/>
            <person name="Cros-Aarteil S."/>
            <person name="Calhoun S."/>
            <person name="Haridas S."/>
            <person name="Kuo A."/>
            <person name="Mondo S."/>
            <person name="Pangilinan J."/>
            <person name="Riley R."/>
            <person name="LaButti K."/>
            <person name="Andreopoulos B."/>
            <person name="Lipzen A."/>
            <person name="Chen C."/>
            <person name="Yan M."/>
            <person name="Daum C."/>
            <person name="Ng V."/>
            <person name="Clum A."/>
            <person name="Steindorff A."/>
            <person name="Ohm R.A."/>
            <person name="Martin F."/>
            <person name="Silar P."/>
            <person name="Natvig D.O."/>
            <person name="Lalanne C."/>
            <person name="Gautier V."/>
            <person name="Ament-Velasquez S.L."/>
            <person name="Kruys A."/>
            <person name="Hutchinson M.I."/>
            <person name="Powell A.J."/>
            <person name="Barry K."/>
            <person name="Miller A.N."/>
            <person name="Grigoriev I.V."/>
            <person name="Debuchy R."/>
            <person name="Gladieux P."/>
            <person name="Hiltunen Thoren M."/>
            <person name="Johannesson H."/>
        </authorList>
    </citation>
    <scope>NUCLEOTIDE SEQUENCE</scope>
    <source>
        <strain evidence="2">PSN309</strain>
    </source>
</reference>
<sequence>MDPFTMNDSSPREEAFPAPSKKATGTVNGVSTEVESISFSDKIMITVSQGGRLAQWVQVPLAEPSSSSIGIPLPGAGSVLPGTHLTAKTLIGGGNPERETLGHLYASQIASHLTLRDPDEKRTLLLGLGLEKIEGESDAFFDLLELVMQIL</sequence>
<evidence type="ECO:0000313" key="2">
    <source>
        <dbReference type="EMBL" id="KAK4191355.1"/>
    </source>
</evidence>
<name>A0AAN6X003_9PEZI</name>
<comment type="caution">
    <text evidence="2">The sequence shown here is derived from an EMBL/GenBank/DDBJ whole genome shotgun (WGS) entry which is preliminary data.</text>
</comment>
<dbReference type="Pfam" id="PF10178">
    <property type="entry name" value="PAC3"/>
    <property type="match status" value="1"/>
</dbReference>
<reference evidence="2" key="2">
    <citation type="submission" date="2023-05" db="EMBL/GenBank/DDBJ databases">
        <authorList>
            <consortium name="Lawrence Berkeley National Laboratory"/>
            <person name="Steindorff A."/>
            <person name="Hensen N."/>
            <person name="Bonometti L."/>
            <person name="Westerberg I."/>
            <person name="Brannstrom I.O."/>
            <person name="Guillou S."/>
            <person name="Cros-Aarteil S."/>
            <person name="Calhoun S."/>
            <person name="Haridas S."/>
            <person name="Kuo A."/>
            <person name="Mondo S."/>
            <person name="Pangilinan J."/>
            <person name="Riley R."/>
            <person name="Labutti K."/>
            <person name="Andreopoulos B."/>
            <person name="Lipzen A."/>
            <person name="Chen C."/>
            <person name="Yanf M."/>
            <person name="Daum C."/>
            <person name="Ng V."/>
            <person name="Clum A."/>
            <person name="Ohm R."/>
            <person name="Martin F."/>
            <person name="Silar P."/>
            <person name="Natvig D."/>
            <person name="Lalanne C."/>
            <person name="Gautier V."/>
            <person name="Ament-Velasquez S.L."/>
            <person name="Kruys A."/>
            <person name="Hutchinson M.I."/>
            <person name="Powell A.J."/>
            <person name="Barry K."/>
            <person name="Miller A.N."/>
            <person name="Grigoriev I.V."/>
            <person name="Debuchy R."/>
            <person name="Gladieux P."/>
            <person name="Thoren M.H."/>
            <person name="Johannesson H."/>
        </authorList>
    </citation>
    <scope>NUCLEOTIDE SEQUENCE</scope>
    <source>
        <strain evidence="2">PSN309</strain>
    </source>
</reference>
<proteinExistence type="predicted"/>
<dbReference type="AlphaFoldDB" id="A0AAN6X003"/>
<dbReference type="PANTHER" id="PTHR31051:SF1">
    <property type="entry name" value="PROTEASOME ASSEMBLY CHAPERONE 3"/>
    <property type="match status" value="1"/>
</dbReference>
<dbReference type="InterPro" id="IPR053720">
    <property type="entry name" value="Psm_Assembly_Chaperone"/>
</dbReference>
<dbReference type="Proteomes" id="UP001302126">
    <property type="component" value="Unassembled WGS sequence"/>
</dbReference>
<evidence type="ECO:0000256" key="1">
    <source>
        <dbReference type="SAM" id="MobiDB-lite"/>
    </source>
</evidence>
<evidence type="ECO:0000313" key="3">
    <source>
        <dbReference type="Proteomes" id="UP001302126"/>
    </source>
</evidence>
<feature type="region of interest" description="Disordered" evidence="1">
    <location>
        <begin position="1"/>
        <end position="27"/>
    </location>
</feature>
<accession>A0AAN6X003</accession>
<organism evidence="2 3">
    <name type="scientific">Podospora australis</name>
    <dbReference type="NCBI Taxonomy" id="1536484"/>
    <lineage>
        <taxon>Eukaryota</taxon>
        <taxon>Fungi</taxon>
        <taxon>Dikarya</taxon>
        <taxon>Ascomycota</taxon>
        <taxon>Pezizomycotina</taxon>
        <taxon>Sordariomycetes</taxon>
        <taxon>Sordariomycetidae</taxon>
        <taxon>Sordariales</taxon>
        <taxon>Podosporaceae</taxon>
        <taxon>Podospora</taxon>
    </lineage>
</organism>
<dbReference type="InterPro" id="IPR018788">
    <property type="entry name" value="Proteasome_assmbl_chp_3"/>
</dbReference>
<keyword evidence="3" id="KW-1185">Reference proteome</keyword>
<dbReference type="EMBL" id="MU864359">
    <property type="protein sequence ID" value="KAK4191355.1"/>
    <property type="molecule type" value="Genomic_DNA"/>
</dbReference>
<evidence type="ECO:0008006" key="4">
    <source>
        <dbReference type="Google" id="ProtNLM"/>
    </source>
</evidence>
<protein>
    <recommendedName>
        <fullName evidence="4">Proteasome assembly chaperone 3</fullName>
    </recommendedName>
</protein>
<dbReference type="GO" id="GO:0043248">
    <property type="term" value="P:proteasome assembly"/>
    <property type="evidence" value="ECO:0007669"/>
    <property type="project" value="InterPro"/>
</dbReference>
<dbReference type="Gene3D" id="3.30.230.90">
    <property type="match status" value="1"/>
</dbReference>
<gene>
    <name evidence="2" type="ORF">QBC35DRAFT_486957</name>
</gene>